<sequence>MARARKPSTKKTASMASHTLWGTLWRKILNSASLKCCMPSSSTIMQRDRFWGTISTGNQSYNEVILSKER</sequence>
<evidence type="ECO:0000313" key="1">
    <source>
        <dbReference type="EMBL" id="KAH3897112.1"/>
    </source>
</evidence>
<gene>
    <name evidence="1" type="ORF">DPMN_021297</name>
</gene>
<comment type="caution">
    <text evidence="1">The sequence shown here is derived from an EMBL/GenBank/DDBJ whole genome shotgun (WGS) entry which is preliminary data.</text>
</comment>
<dbReference type="AlphaFoldDB" id="A0A9D4NIA9"/>
<name>A0A9D4NIA9_DREPO</name>
<dbReference type="Proteomes" id="UP000828390">
    <property type="component" value="Unassembled WGS sequence"/>
</dbReference>
<accession>A0A9D4NIA9</accession>
<reference evidence="1" key="1">
    <citation type="journal article" date="2019" name="bioRxiv">
        <title>The Genome of the Zebra Mussel, Dreissena polymorpha: A Resource for Invasive Species Research.</title>
        <authorList>
            <person name="McCartney M.A."/>
            <person name="Auch B."/>
            <person name="Kono T."/>
            <person name="Mallez S."/>
            <person name="Zhang Y."/>
            <person name="Obille A."/>
            <person name="Becker A."/>
            <person name="Abrahante J.E."/>
            <person name="Garbe J."/>
            <person name="Badalamenti J.P."/>
            <person name="Herman A."/>
            <person name="Mangelson H."/>
            <person name="Liachko I."/>
            <person name="Sullivan S."/>
            <person name="Sone E.D."/>
            <person name="Koren S."/>
            <person name="Silverstein K.A.T."/>
            <person name="Beckman K.B."/>
            <person name="Gohl D.M."/>
        </authorList>
    </citation>
    <scope>NUCLEOTIDE SEQUENCE</scope>
    <source>
        <strain evidence="1">Duluth1</strain>
        <tissue evidence="1">Whole animal</tissue>
    </source>
</reference>
<proteinExistence type="predicted"/>
<organism evidence="1 2">
    <name type="scientific">Dreissena polymorpha</name>
    <name type="common">Zebra mussel</name>
    <name type="synonym">Mytilus polymorpha</name>
    <dbReference type="NCBI Taxonomy" id="45954"/>
    <lineage>
        <taxon>Eukaryota</taxon>
        <taxon>Metazoa</taxon>
        <taxon>Spiralia</taxon>
        <taxon>Lophotrochozoa</taxon>
        <taxon>Mollusca</taxon>
        <taxon>Bivalvia</taxon>
        <taxon>Autobranchia</taxon>
        <taxon>Heteroconchia</taxon>
        <taxon>Euheterodonta</taxon>
        <taxon>Imparidentia</taxon>
        <taxon>Neoheterodontei</taxon>
        <taxon>Myida</taxon>
        <taxon>Dreissenoidea</taxon>
        <taxon>Dreissenidae</taxon>
        <taxon>Dreissena</taxon>
    </lineage>
</organism>
<protein>
    <submittedName>
        <fullName evidence="1">Uncharacterized protein</fullName>
    </submittedName>
</protein>
<keyword evidence="2" id="KW-1185">Reference proteome</keyword>
<reference evidence="1" key="2">
    <citation type="submission" date="2020-11" db="EMBL/GenBank/DDBJ databases">
        <authorList>
            <person name="McCartney M.A."/>
            <person name="Auch B."/>
            <person name="Kono T."/>
            <person name="Mallez S."/>
            <person name="Becker A."/>
            <person name="Gohl D.M."/>
            <person name="Silverstein K.A.T."/>
            <person name="Koren S."/>
            <person name="Bechman K.B."/>
            <person name="Herman A."/>
            <person name="Abrahante J.E."/>
            <person name="Garbe J."/>
        </authorList>
    </citation>
    <scope>NUCLEOTIDE SEQUENCE</scope>
    <source>
        <strain evidence="1">Duluth1</strain>
        <tissue evidence="1">Whole animal</tissue>
    </source>
</reference>
<dbReference type="EMBL" id="JAIWYP010000001">
    <property type="protein sequence ID" value="KAH3897112.1"/>
    <property type="molecule type" value="Genomic_DNA"/>
</dbReference>
<evidence type="ECO:0000313" key="2">
    <source>
        <dbReference type="Proteomes" id="UP000828390"/>
    </source>
</evidence>